<dbReference type="Proteomes" id="UP000317421">
    <property type="component" value="Unassembled WGS sequence"/>
</dbReference>
<dbReference type="CDD" id="cd03257">
    <property type="entry name" value="ABC_NikE_OppD_transporters"/>
    <property type="match status" value="2"/>
</dbReference>
<feature type="domain" description="ABC transporter" evidence="5">
    <location>
        <begin position="6"/>
        <end position="256"/>
    </location>
</feature>
<dbReference type="InterPro" id="IPR027417">
    <property type="entry name" value="P-loop_NTPase"/>
</dbReference>
<dbReference type="PANTHER" id="PTHR43776">
    <property type="entry name" value="TRANSPORT ATP-BINDING PROTEIN"/>
    <property type="match status" value="1"/>
</dbReference>
<evidence type="ECO:0000313" key="6">
    <source>
        <dbReference type="EMBL" id="TWT96715.1"/>
    </source>
</evidence>
<keyword evidence="7" id="KW-1185">Reference proteome</keyword>
<evidence type="ECO:0000259" key="5">
    <source>
        <dbReference type="PROSITE" id="PS50893"/>
    </source>
</evidence>
<comment type="caution">
    <text evidence="6">The sequence shown here is derived from an EMBL/GenBank/DDBJ whole genome shotgun (WGS) entry which is preliminary data.</text>
</comment>
<keyword evidence="4 6" id="KW-0067">ATP-binding</keyword>
<comment type="similarity">
    <text evidence="1">Belongs to the ABC transporter superfamily.</text>
</comment>
<dbReference type="GO" id="GO:0016887">
    <property type="term" value="F:ATP hydrolysis activity"/>
    <property type="evidence" value="ECO:0007669"/>
    <property type="project" value="InterPro"/>
</dbReference>
<dbReference type="NCBIfam" id="NF008453">
    <property type="entry name" value="PRK11308.1"/>
    <property type="match status" value="2"/>
</dbReference>
<dbReference type="GO" id="GO:0015833">
    <property type="term" value="P:peptide transport"/>
    <property type="evidence" value="ECO:0007669"/>
    <property type="project" value="InterPro"/>
</dbReference>
<dbReference type="Gene3D" id="3.40.50.300">
    <property type="entry name" value="P-loop containing nucleotide triphosphate hydrolases"/>
    <property type="match status" value="2"/>
</dbReference>
<dbReference type="SUPFAM" id="SSF52540">
    <property type="entry name" value="P-loop containing nucleoside triphosphate hydrolases"/>
    <property type="match status" value="2"/>
</dbReference>
<name>A0A5C6AC51_9BACT</name>
<dbReference type="FunFam" id="3.40.50.300:FF:000016">
    <property type="entry name" value="Oligopeptide ABC transporter ATP-binding component"/>
    <property type="match status" value="2"/>
</dbReference>
<protein>
    <submittedName>
        <fullName evidence="6">Glutathione import ATP-binding protein GsiA</fullName>
        <ecNumber evidence="6">3.6.3.-</ecNumber>
    </submittedName>
</protein>
<evidence type="ECO:0000256" key="1">
    <source>
        <dbReference type="ARBA" id="ARBA00005417"/>
    </source>
</evidence>
<evidence type="ECO:0000256" key="2">
    <source>
        <dbReference type="ARBA" id="ARBA00022448"/>
    </source>
</evidence>
<dbReference type="InterPro" id="IPR003439">
    <property type="entry name" value="ABC_transporter-like_ATP-bd"/>
</dbReference>
<dbReference type="InterPro" id="IPR013563">
    <property type="entry name" value="Oligopep_ABC_C"/>
</dbReference>
<keyword evidence="3" id="KW-0547">Nucleotide-binding</keyword>
<dbReference type="InterPro" id="IPR050319">
    <property type="entry name" value="ABC_transp_ATP-bind"/>
</dbReference>
<organism evidence="6 7">
    <name type="scientific">Botrimarina colliarenosi</name>
    <dbReference type="NCBI Taxonomy" id="2528001"/>
    <lineage>
        <taxon>Bacteria</taxon>
        <taxon>Pseudomonadati</taxon>
        <taxon>Planctomycetota</taxon>
        <taxon>Planctomycetia</taxon>
        <taxon>Pirellulales</taxon>
        <taxon>Lacipirellulaceae</taxon>
        <taxon>Botrimarina</taxon>
    </lineage>
</organism>
<sequence>MTTPVIAIKNLRTYFHTEEGVVRAVDDISFRLDEGRTLGIVGESGSGKSVTSLSVMKLLASSAKIESGSISLLGKELVGLPEPQMRKLRGATVSMIFQEPMTSLNPVFTVGAQVMEALRLHQGMSKSEARQRTIELFDEVGIPNPESRVDSYPHQMSGGQKQRVMIAMALSCDPELLIADEPTTALDVTIQAQILDILRRLRDSRGMSILFITHDLGVIAEIADDVLVMYRGKMVEYGPVLDIFENPKHPYTKGLLSCRPRLDSTYRLLPTVSDFMTTRDVVQPDGTTEVEVVEKKLTEADIKRMTTHGRGRLLHPKSELAAMGHPWDEARHPADTTAVEEGTTPLLEVNDLQVYFPVRRGVLARVVDHVKAVDGVSFKVYRGQTLGLVGESGCGKTTAGRAILRLIEPTGGGVKFEGQDVGALGSNDLRRLRRKLQIIFQDPYGSLNPRMTVESTIVEPMNVHGLGKSRAERRDMAAALLEEVDLKPEHLRRYPHEFSGGQRQRICIARALAVEPEFIVCDESVSALDVSVQAQVLNLLKRLQESRGLTYIFISHDLSVVKFMADMMAVMNGGKIVEFGPSENIYANPREDYTRKLISATPDDDIEQIRQRVEQREAMRAANA</sequence>
<evidence type="ECO:0000313" key="7">
    <source>
        <dbReference type="Proteomes" id="UP000317421"/>
    </source>
</evidence>
<proteinExistence type="inferred from homology"/>
<dbReference type="AlphaFoldDB" id="A0A5C6AC51"/>
<dbReference type="OrthoDB" id="9806285at2"/>
<dbReference type="Pfam" id="PF00005">
    <property type="entry name" value="ABC_tran"/>
    <property type="match status" value="2"/>
</dbReference>
<feature type="domain" description="ABC transporter" evidence="5">
    <location>
        <begin position="358"/>
        <end position="598"/>
    </location>
</feature>
<accession>A0A5C6AC51</accession>
<gene>
    <name evidence="6" type="primary">gsiA</name>
    <name evidence="6" type="ORF">Pla108_24890</name>
</gene>
<dbReference type="EC" id="3.6.3.-" evidence="6"/>
<dbReference type="PROSITE" id="PS00211">
    <property type="entry name" value="ABC_TRANSPORTER_1"/>
    <property type="match status" value="2"/>
</dbReference>
<dbReference type="SMART" id="SM00382">
    <property type="entry name" value="AAA"/>
    <property type="match status" value="2"/>
</dbReference>
<dbReference type="NCBIfam" id="NF007739">
    <property type="entry name" value="PRK10419.1"/>
    <property type="match status" value="2"/>
</dbReference>
<keyword evidence="2" id="KW-0813">Transport</keyword>
<dbReference type="InterPro" id="IPR003593">
    <property type="entry name" value="AAA+_ATPase"/>
</dbReference>
<dbReference type="GO" id="GO:0055085">
    <property type="term" value="P:transmembrane transport"/>
    <property type="evidence" value="ECO:0007669"/>
    <property type="project" value="UniProtKB-ARBA"/>
</dbReference>
<dbReference type="PANTHER" id="PTHR43776:SF7">
    <property type="entry name" value="D,D-DIPEPTIDE TRANSPORT ATP-BINDING PROTEIN DDPF-RELATED"/>
    <property type="match status" value="1"/>
</dbReference>
<dbReference type="RefSeq" id="WP_146445225.1">
    <property type="nucleotide sequence ID" value="NZ_SJPR01000003.1"/>
</dbReference>
<dbReference type="InterPro" id="IPR017871">
    <property type="entry name" value="ABC_transporter-like_CS"/>
</dbReference>
<dbReference type="EMBL" id="SJPR01000003">
    <property type="protein sequence ID" value="TWT96715.1"/>
    <property type="molecule type" value="Genomic_DNA"/>
</dbReference>
<evidence type="ECO:0000256" key="4">
    <source>
        <dbReference type="ARBA" id="ARBA00022840"/>
    </source>
</evidence>
<reference evidence="6 7" key="1">
    <citation type="submission" date="2019-02" db="EMBL/GenBank/DDBJ databases">
        <title>Deep-cultivation of Planctomycetes and their phenomic and genomic characterization uncovers novel biology.</title>
        <authorList>
            <person name="Wiegand S."/>
            <person name="Jogler M."/>
            <person name="Boedeker C."/>
            <person name="Pinto D."/>
            <person name="Vollmers J."/>
            <person name="Rivas-Marin E."/>
            <person name="Kohn T."/>
            <person name="Peeters S.H."/>
            <person name="Heuer A."/>
            <person name="Rast P."/>
            <person name="Oberbeckmann S."/>
            <person name="Bunk B."/>
            <person name="Jeske O."/>
            <person name="Meyerdierks A."/>
            <person name="Storesund J.E."/>
            <person name="Kallscheuer N."/>
            <person name="Luecker S."/>
            <person name="Lage O.M."/>
            <person name="Pohl T."/>
            <person name="Merkel B.J."/>
            <person name="Hornburger P."/>
            <person name="Mueller R.-W."/>
            <person name="Bruemmer F."/>
            <person name="Labrenz M."/>
            <person name="Spormann A.M."/>
            <person name="Op Den Camp H."/>
            <person name="Overmann J."/>
            <person name="Amann R."/>
            <person name="Jetten M.S.M."/>
            <person name="Mascher T."/>
            <person name="Medema M.H."/>
            <person name="Devos D.P."/>
            <person name="Kaster A.-K."/>
            <person name="Ovreas L."/>
            <person name="Rohde M."/>
            <person name="Galperin M.Y."/>
            <person name="Jogler C."/>
        </authorList>
    </citation>
    <scope>NUCLEOTIDE SEQUENCE [LARGE SCALE GENOMIC DNA]</scope>
    <source>
        <strain evidence="6 7">Pla108</strain>
    </source>
</reference>
<dbReference type="GO" id="GO:0005524">
    <property type="term" value="F:ATP binding"/>
    <property type="evidence" value="ECO:0007669"/>
    <property type="project" value="UniProtKB-KW"/>
</dbReference>
<dbReference type="PROSITE" id="PS50893">
    <property type="entry name" value="ABC_TRANSPORTER_2"/>
    <property type="match status" value="2"/>
</dbReference>
<keyword evidence="6" id="KW-0378">Hydrolase</keyword>
<dbReference type="Pfam" id="PF08352">
    <property type="entry name" value="oligo_HPY"/>
    <property type="match status" value="2"/>
</dbReference>
<evidence type="ECO:0000256" key="3">
    <source>
        <dbReference type="ARBA" id="ARBA00022741"/>
    </source>
</evidence>